<evidence type="ECO:0000313" key="1">
    <source>
        <dbReference type="EMBL" id="SPX41113.1"/>
    </source>
</evidence>
<proteinExistence type="predicted"/>
<dbReference type="Pfam" id="PF11130">
    <property type="entry name" value="TraC_F_IV"/>
    <property type="match status" value="1"/>
</dbReference>
<dbReference type="Proteomes" id="UP000249936">
    <property type="component" value="Unassembled WGS sequence"/>
</dbReference>
<evidence type="ECO:0000313" key="2">
    <source>
        <dbReference type="Proteomes" id="UP000249936"/>
    </source>
</evidence>
<dbReference type="AlphaFoldDB" id="A0A2X1PVL2"/>
<dbReference type="InterPro" id="IPR025955">
    <property type="entry name" value="TraC/Conjuga_ATPase"/>
</dbReference>
<organism evidence="1 2">
    <name type="scientific">Haemophilus influenzae</name>
    <dbReference type="NCBI Taxonomy" id="727"/>
    <lineage>
        <taxon>Bacteria</taxon>
        <taxon>Pseudomonadati</taxon>
        <taxon>Pseudomonadota</taxon>
        <taxon>Gammaproteobacteria</taxon>
        <taxon>Pasteurellales</taxon>
        <taxon>Pasteurellaceae</taxon>
        <taxon>Haemophilus</taxon>
    </lineage>
</organism>
<accession>A0A2X1PVL2</accession>
<gene>
    <name evidence="1" type="ORF">NCTC11872_00707</name>
</gene>
<sequence>MTGEVTRGRNINALFDLLPESTIMAITVVIHPQDKLQAHLDKLSSRAVR</sequence>
<protein>
    <submittedName>
        <fullName evidence="1">Conjugative transfer ATPase, PFL_4706 family</fullName>
    </submittedName>
</protein>
<name>A0A2X1PVL2_HAEIF</name>
<reference evidence="1 2" key="1">
    <citation type="submission" date="2018-06" db="EMBL/GenBank/DDBJ databases">
        <authorList>
            <consortium name="Pathogen Informatics"/>
            <person name="Doyle S."/>
        </authorList>
    </citation>
    <scope>NUCLEOTIDE SEQUENCE [LARGE SCALE GENOMIC DNA]</scope>
    <source>
        <strain evidence="1 2">NCTC11872</strain>
    </source>
</reference>
<dbReference type="EMBL" id="UASK01000004">
    <property type="protein sequence ID" value="SPX41113.1"/>
    <property type="molecule type" value="Genomic_DNA"/>
</dbReference>